<proteinExistence type="predicted"/>
<evidence type="ECO:0000313" key="2">
    <source>
        <dbReference type="EMBL" id="OEF96933.1"/>
    </source>
</evidence>
<protein>
    <recommendedName>
        <fullName evidence="4">Stage II sporulation protein P</fullName>
    </recommendedName>
</protein>
<comment type="caution">
    <text evidence="2">The sequence shown here is derived from an EMBL/GenBank/DDBJ whole genome shotgun (WGS) entry which is preliminary data.</text>
</comment>
<dbReference type="SUPFAM" id="SSF53187">
    <property type="entry name" value="Zn-dependent exopeptidases"/>
    <property type="match status" value="1"/>
</dbReference>
<evidence type="ECO:0000313" key="3">
    <source>
        <dbReference type="Proteomes" id="UP000243739"/>
    </source>
</evidence>
<evidence type="ECO:0008006" key="4">
    <source>
        <dbReference type="Google" id="ProtNLM"/>
    </source>
</evidence>
<dbReference type="InterPro" id="IPR010897">
    <property type="entry name" value="Spore_II_P"/>
</dbReference>
<accession>A0A1D2YS92</accession>
<dbReference type="Gene3D" id="3.40.630.40">
    <property type="entry name" value="Zn-dependent exopeptidases"/>
    <property type="match status" value="1"/>
</dbReference>
<keyword evidence="1" id="KW-1133">Transmembrane helix</keyword>
<dbReference type="AlphaFoldDB" id="A0A1D2YS92"/>
<sequence>MRQPSVLKTFLIFSLCTSLLFLIISSFMLQYSKVIKRNNINSLYPVYLNFSTEQIMDLFAMEIPYISHNLINNKDLTTERKGFGELLTSFAPLAPDDWIKKEIPPFSNLNNEEVIQVVTYRDELMPPKEFFEAEKNKVVSNQQQLNNGESNPIEQTDQSSVAVTNEKNKKVVFIYHTHNRESFLPELNTKKINEAFHPTKNITLVGQELGKELERLGIGAVVSTKDYWPELENYSLSYKYSLKTVQAALQDNKDYQIVIDIHRDGSPSGKEVTTRIINGKEYGSVLFVIGTANKNYKQNEEFALKIHQSLEKLYPGLSRGIFKKEKTYGTNGEYNQSIFPNSITIEIGGVYNSLEEEFRTARAIARAIADVYWDAVQVNAKPSR</sequence>
<organism evidence="2 3">
    <name type="scientific">Vulcanibacillus modesticaldus</name>
    <dbReference type="NCBI Taxonomy" id="337097"/>
    <lineage>
        <taxon>Bacteria</taxon>
        <taxon>Bacillati</taxon>
        <taxon>Bacillota</taxon>
        <taxon>Bacilli</taxon>
        <taxon>Bacillales</taxon>
        <taxon>Bacillaceae</taxon>
        <taxon>Vulcanibacillus</taxon>
    </lineage>
</organism>
<dbReference type="STRING" id="337097.BHF71_04180"/>
<dbReference type="OrthoDB" id="1633470at2"/>
<dbReference type="RefSeq" id="WP_069657566.1">
    <property type="nucleotide sequence ID" value="NZ_MIJF01000078.1"/>
</dbReference>
<dbReference type="EMBL" id="MIJF01000078">
    <property type="protein sequence ID" value="OEF96933.1"/>
    <property type="molecule type" value="Genomic_DNA"/>
</dbReference>
<name>A0A1D2YS92_9BACI</name>
<keyword evidence="1" id="KW-0472">Membrane</keyword>
<dbReference type="Pfam" id="PF07454">
    <property type="entry name" value="SpoIIP"/>
    <property type="match status" value="1"/>
</dbReference>
<keyword evidence="1" id="KW-0812">Transmembrane</keyword>
<feature type="transmembrane region" description="Helical" evidence="1">
    <location>
        <begin position="6"/>
        <end position="29"/>
    </location>
</feature>
<reference evidence="2 3" key="1">
    <citation type="submission" date="2016-09" db="EMBL/GenBank/DDBJ databases">
        <title>Draft genome sequence for the type strain of Vulcanibacillus modesticaldus BR, a strictly anaerobic, moderately thermophilic, and nitrate-reducing bacterium from deep sea-hydrothermal vents of the Mid-Atlantic Ridge.</title>
        <authorList>
            <person name="Abin C.A."/>
            <person name="Hollibaugh J.T."/>
        </authorList>
    </citation>
    <scope>NUCLEOTIDE SEQUENCE [LARGE SCALE GENOMIC DNA]</scope>
    <source>
        <strain evidence="2 3">BR</strain>
    </source>
</reference>
<dbReference type="Proteomes" id="UP000243739">
    <property type="component" value="Unassembled WGS sequence"/>
</dbReference>
<gene>
    <name evidence="2" type="ORF">BHF71_04180</name>
</gene>
<keyword evidence="3" id="KW-1185">Reference proteome</keyword>
<dbReference type="NCBIfam" id="TIGR02867">
    <property type="entry name" value="spore_II_P"/>
    <property type="match status" value="1"/>
</dbReference>
<evidence type="ECO:0000256" key="1">
    <source>
        <dbReference type="SAM" id="Phobius"/>
    </source>
</evidence>